<feature type="compositionally biased region" description="Polar residues" evidence="1">
    <location>
        <begin position="198"/>
        <end position="214"/>
    </location>
</feature>
<proteinExistence type="predicted"/>
<dbReference type="SUPFAM" id="SSF46942">
    <property type="entry name" value="Elongation factor TFIIS domain 2"/>
    <property type="match status" value="1"/>
</dbReference>
<dbReference type="GO" id="GO:0005634">
    <property type="term" value="C:nucleus"/>
    <property type="evidence" value="ECO:0007669"/>
    <property type="project" value="TreeGrafter"/>
</dbReference>
<sequence>MSNHLVSQPLSIPGTQTGQLEPVPNKIEVSMPVMPMGLMGLVPENHASQQLSASKQQMGFMVPVSKGFEVPKLSASGNNYGQVESREKVVGPQQHMVPSRPLEMVTMLNNQGSAQLSVLSKRKAPTEPTGGISPRSSSFPVKRAAQVEHRPWLLQQPVGSRKVMLPQSMQQAPGAKQLSAQTKKLAQMESISPKFASQRATTPKIQTSGQSSGKGESFESVRSKMRESLAGALALVSQERSKPLISVKNSQDDALFSQGSSSGSQPGTSNTTVINAVDRSFEEPKEALLSSEGSHDQKLIGDQMASREASDIENDGSPEMVAVSNTQDFQSDNTLSTDDVPFSDHFFVKDELLQGNGLSWVLESDIGVGETDAIQSIDGKDPVAEQVEKKEVTHSPEELASKIEAELYKLFGGVNKKYKEKGRSLLFNLKDRNNPELRERVLSGEILPERLCSMTAEELASKELSEWRMAKAEELAQMVVLPDSEVDVRRLVKKTHKGEFQVEVEQDDSVSEEVSLGGSSISRSRSITKEKETPQPKPNESKEENARGVKTGVVGKGTDYTLTIPSEGQESEVDIMVDDAMGDLPPIVSLDEFMESLDSEPPFEDLQVDKGKTESESPQTDAQPGSSLNSPDRSPKVAGDAVPEKSGKVDEALSTSGIDVKSNESPGKLAGPSPVISKDEQVWEGHLQLNISTTVPVIGGFKCGERTIAKEWSNIVEIKGRVRLDAFEKFLQDLRMSRSRAIMVVHFICKEGTSENERASICEVADSYVLDERTGFAEPSQGVELYFCPPHSRTREILGKILPDDQRHALDSVDSGLIGVVIWRRTQLTSTAAIKQHSSKKQHFPNSTTKSRQPQDKFDPNVTNPFQSSRFSHSTCTNPSYNVNGGGNDDDDEDDVPPGFGPAPGLSRDIDDLPEFNFSGGGGGSDSRLGRSLSQAGSHPALVPSRPVDQIRELIHKYGQSEADPGLGNEGIAVQPWNDDDDDIPEWQPQGPGQSFHTPNPHADAVNRRSAGHQFSQVARSVTTQQSASWSSPSVRGGQSFGPPQGRTTAWRQDGYRGRRGY</sequence>
<feature type="compositionally biased region" description="Polar residues" evidence="1">
    <location>
        <begin position="1013"/>
        <end position="1034"/>
    </location>
</feature>
<protein>
    <submittedName>
        <fullName evidence="4">Uncharacterized protein LOC116191227 isoform X1</fullName>
    </submittedName>
</protein>
<feature type="compositionally biased region" description="Basic and acidic residues" evidence="1">
    <location>
        <begin position="642"/>
        <end position="651"/>
    </location>
</feature>
<feature type="compositionally biased region" description="Polar residues" evidence="1">
    <location>
        <begin position="861"/>
        <end position="881"/>
    </location>
</feature>
<feature type="region of interest" description="Disordered" evidence="1">
    <location>
        <begin position="1"/>
        <end position="23"/>
    </location>
</feature>
<gene>
    <name evidence="4" type="primary">LOC116191227</name>
</gene>
<evidence type="ECO:0000259" key="2">
    <source>
        <dbReference type="PROSITE" id="PS51321"/>
    </source>
</evidence>
<dbReference type="Proteomes" id="UP000515151">
    <property type="component" value="Chromosome 1"/>
</dbReference>
<dbReference type="AlphaFoldDB" id="A0A6P8C0I3"/>
<evidence type="ECO:0000256" key="1">
    <source>
        <dbReference type="SAM" id="MobiDB-lite"/>
    </source>
</evidence>
<accession>A0A6P8C0I3</accession>
<reference evidence="4" key="2">
    <citation type="submission" date="2025-08" db="UniProtKB">
        <authorList>
            <consortium name="RefSeq"/>
        </authorList>
    </citation>
    <scope>IDENTIFICATION</scope>
    <source>
        <tissue evidence="4">Leaf</tissue>
    </source>
</reference>
<feature type="region of interest" description="Disordered" evidence="1">
    <location>
        <begin position="961"/>
        <end position="1062"/>
    </location>
</feature>
<dbReference type="RefSeq" id="XP_031376100.1">
    <property type="nucleotide sequence ID" value="XM_031520240.1"/>
</dbReference>
<organism evidence="3 4">
    <name type="scientific">Punica granatum</name>
    <name type="common">Pomegranate</name>
    <dbReference type="NCBI Taxonomy" id="22663"/>
    <lineage>
        <taxon>Eukaryota</taxon>
        <taxon>Viridiplantae</taxon>
        <taxon>Streptophyta</taxon>
        <taxon>Embryophyta</taxon>
        <taxon>Tracheophyta</taxon>
        <taxon>Spermatophyta</taxon>
        <taxon>Magnoliopsida</taxon>
        <taxon>eudicotyledons</taxon>
        <taxon>Gunneridae</taxon>
        <taxon>Pentapetalae</taxon>
        <taxon>rosids</taxon>
        <taxon>malvids</taxon>
        <taxon>Myrtales</taxon>
        <taxon>Lythraceae</taxon>
        <taxon>Punica</taxon>
    </lineage>
</organism>
<feature type="region of interest" description="Disordered" evidence="1">
    <location>
        <begin position="504"/>
        <end position="573"/>
    </location>
</feature>
<dbReference type="PROSITE" id="PS51321">
    <property type="entry name" value="TFIIS_CENTRAL"/>
    <property type="match status" value="1"/>
</dbReference>
<dbReference type="CDD" id="cd21538">
    <property type="entry name" value="SPOC_TFIIS"/>
    <property type="match status" value="1"/>
</dbReference>
<dbReference type="PANTHER" id="PTHR11477">
    <property type="entry name" value="TRANSCRIPTION FACTOR S-II ZINC FINGER DOMAIN-CONTAINING PROTEIN"/>
    <property type="match status" value="1"/>
</dbReference>
<feature type="compositionally biased region" description="Low complexity" evidence="1">
    <location>
        <begin position="512"/>
        <end position="525"/>
    </location>
</feature>
<reference evidence="3" key="1">
    <citation type="journal article" date="2020" name="Plant Biotechnol. J.">
        <title>The pomegranate (Punica granatum L.) draft genome dissects genetic divergence between soft- and hard-seeded cultivars.</title>
        <authorList>
            <person name="Luo X."/>
            <person name="Li H."/>
            <person name="Wu Z."/>
            <person name="Yao W."/>
            <person name="Zhao P."/>
            <person name="Cao D."/>
            <person name="Yu H."/>
            <person name="Li K."/>
            <person name="Poudel K."/>
            <person name="Zhao D."/>
            <person name="Zhang F."/>
            <person name="Xia X."/>
            <person name="Chen L."/>
            <person name="Wang Q."/>
            <person name="Jing D."/>
            <person name="Cao S."/>
        </authorList>
    </citation>
    <scope>NUCLEOTIDE SEQUENCE [LARGE SCALE GENOMIC DNA]</scope>
    <source>
        <strain evidence="3">cv. Tunisia</strain>
    </source>
</reference>
<dbReference type="GeneID" id="116191227"/>
<feature type="compositionally biased region" description="Polar residues" evidence="1">
    <location>
        <begin position="616"/>
        <end position="632"/>
    </location>
</feature>
<feature type="region of interest" description="Disordered" evidence="1">
    <location>
        <begin position="601"/>
        <end position="674"/>
    </location>
</feature>
<dbReference type="SMART" id="SM00510">
    <property type="entry name" value="TFS2M"/>
    <property type="match status" value="1"/>
</dbReference>
<dbReference type="Pfam" id="PF07744">
    <property type="entry name" value="SPOC"/>
    <property type="match status" value="1"/>
</dbReference>
<name>A0A6P8C0I3_PUNGR</name>
<feature type="compositionally biased region" description="Basic and acidic residues" evidence="1">
    <location>
        <begin position="527"/>
        <end position="547"/>
    </location>
</feature>
<feature type="compositionally biased region" description="Polar residues" evidence="1">
    <location>
        <begin position="1"/>
        <end position="19"/>
    </location>
</feature>
<feature type="domain" description="TFIIS central" evidence="2">
    <location>
        <begin position="379"/>
        <end position="487"/>
    </location>
</feature>
<feature type="region of interest" description="Disordered" evidence="1">
    <location>
        <begin position="164"/>
        <end position="223"/>
    </location>
</feature>
<dbReference type="InterPro" id="IPR003618">
    <property type="entry name" value="TFIIS_cen_dom"/>
</dbReference>
<dbReference type="Gene3D" id="1.10.472.30">
    <property type="entry name" value="Transcription elongation factor S-II, central domain"/>
    <property type="match status" value="1"/>
</dbReference>
<dbReference type="Pfam" id="PF07500">
    <property type="entry name" value="TFIIS_M"/>
    <property type="match status" value="1"/>
</dbReference>
<evidence type="ECO:0000313" key="4">
    <source>
        <dbReference type="RefSeq" id="XP_031376100.1"/>
    </source>
</evidence>
<feature type="region of interest" description="Disordered" evidence="1">
    <location>
        <begin position="832"/>
        <end position="943"/>
    </location>
</feature>
<dbReference type="InterPro" id="IPR036575">
    <property type="entry name" value="TFIIS_cen_dom_sf"/>
</dbReference>
<dbReference type="GO" id="GO:0006351">
    <property type="term" value="P:DNA-templated transcription"/>
    <property type="evidence" value="ECO:0007669"/>
    <property type="project" value="InterPro"/>
</dbReference>
<dbReference type="PANTHER" id="PTHR11477:SF20">
    <property type="entry name" value="SPOC DOMAIN _ TRANSCRIPTION ELONGATION FACTOR S-II PROTEIN"/>
    <property type="match status" value="1"/>
</dbReference>
<dbReference type="OrthoDB" id="1884872at2759"/>
<evidence type="ECO:0000313" key="3">
    <source>
        <dbReference type="Proteomes" id="UP000515151"/>
    </source>
</evidence>
<keyword evidence="3" id="KW-1185">Reference proteome</keyword>
<dbReference type="InterPro" id="IPR012921">
    <property type="entry name" value="SPOC_C"/>
</dbReference>
<feature type="compositionally biased region" description="Low complexity" evidence="1">
    <location>
        <begin position="548"/>
        <end position="558"/>
    </location>
</feature>